<feature type="short sequence motif" description="HXTX 1" evidence="2">
    <location>
        <begin position="43"/>
        <end position="46"/>
    </location>
</feature>
<accession>A0ABW3ZVN6</accession>
<keyword evidence="1 2" id="KW-0378">Hydrolase</keyword>
<evidence type="ECO:0000313" key="4">
    <source>
        <dbReference type="EMBL" id="MFD1362304.1"/>
    </source>
</evidence>
<comment type="similarity">
    <text evidence="2">Belongs to the 2H phosphoesterase superfamily. ThpR family.</text>
</comment>
<dbReference type="Proteomes" id="UP001597178">
    <property type="component" value="Unassembled WGS sequence"/>
</dbReference>
<evidence type="ECO:0000256" key="1">
    <source>
        <dbReference type="ARBA" id="ARBA00022801"/>
    </source>
</evidence>
<feature type="short sequence motif" description="HXTX 2" evidence="2">
    <location>
        <begin position="128"/>
        <end position="131"/>
    </location>
</feature>
<gene>
    <name evidence="4" type="primary">thpR</name>
    <name evidence="4" type="ORF">ACFQ4A_11620</name>
</gene>
<dbReference type="PANTHER" id="PTHR35561">
    <property type="entry name" value="RNA 2',3'-CYCLIC PHOSPHODIESTERASE"/>
    <property type="match status" value="1"/>
</dbReference>
<sequence>MNLPHYFLAVPLPGFLKEQYARWQRSLKEKLPYRQWTHPDDLHITLTFLGAVSQEQVKPLHHSLQAIEKIRIFTLQTEALGTFGDPAKPRVLWAGVKRNDDLLGLQRTVEHIALQAGFQQEKRTYSPHITLAKKWDGGKQDLSALKQHYTEGQSITVNEVVLYRIDPAKSPKYYTAAAYHLMEEGT</sequence>
<reference evidence="5" key="1">
    <citation type="journal article" date="2019" name="Int. J. Syst. Evol. Microbiol.">
        <title>The Global Catalogue of Microorganisms (GCM) 10K type strain sequencing project: providing services to taxonomists for standard genome sequencing and annotation.</title>
        <authorList>
            <consortium name="The Broad Institute Genomics Platform"/>
            <consortium name="The Broad Institute Genome Sequencing Center for Infectious Disease"/>
            <person name="Wu L."/>
            <person name="Ma J."/>
        </authorList>
    </citation>
    <scope>NUCLEOTIDE SEQUENCE [LARGE SCALE GENOMIC DNA]</scope>
    <source>
        <strain evidence="5">CCUG 54822</strain>
    </source>
</reference>
<comment type="catalytic activity">
    <reaction evidence="2">
        <text>a 3'-end 2',3'-cyclophospho-ribonucleotide-RNA + H2O = a 3'-end 2'-phospho-ribonucleotide-RNA + H(+)</text>
        <dbReference type="Rhea" id="RHEA:11828"/>
        <dbReference type="Rhea" id="RHEA-COMP:10464"/>
        <dbReference type="Rhea" id="RHEA-COMP:17353"/>
        <dbReference type="ChEBI" id="CHEBI:15377"/>
        <dbReference type="ChEBI" id="CHEBI:15378"/>
        <dbReference type="ChEBI" id="CHEBI:83064"/>
        <dbReference type="ChEBI" id="CHEBI:173113"/>
        <dbReference type="EC" id="3.1.4.58"/>
    </reaction>
</comment>
<feature type="active site" description="Proton acceptor" evidence="2">
    <location>
        <position position="128"/>
    </location>
</feature>
<dbReference type="EMBL" id="JBHTNH010000024">
    <property type="protein sequence ID" value="MFD1362304.1"/>
    <property type="molecule type" value="Genomic_DNA"/>
</dbReference>
<dbReference type="InterPro" id="IPR004175">
    <property type="entry name" value="RNA_CPDase"/>
</dbReference>
<keyword evidence="5" id="KW-1185">Reference proteome</keyword>
<dbReference type="SUPFAM" id="SSF55144">
    <property type="entry name" value="LigT-like"/>
    <property type="match status" value="1"/>
</dbReference>
<dbReference type="HAMAP" id="MF_01940">
    <property type="entry name" value="RNA_CPDase"/>
    <property type="match status" value="1"/>
</dbReference>
<name>A0ABW3ZVN6_9BACI</name>
<feature type="active site" description="Proton donor" evidence="2">
    <location>
        <position position="43"/>
    </location>
</feature>
<dbReference type="RefSeq" id="WP_382400715.1">
    <property type="nucleotide sequence ID" value="NZ_JBHTNH010000024.1"/>
</dbReference>
<evidence type="ECO:0000313" key="5">
    <source>
        <dbReference type="Proteomes" id="UP001597178"/>
    </source>
</evidence>
<evidence type="ECO:0000256" key="2">
    <source>
        <dbReference type="HAMAP-Rule" id="MF_01940"/>
    </source>
</evidence>
<dbReference type="InterPro" id="IPR019510">
    <property type="entry name" value="AKAP7-like_phosphoesterase"/>
</dbReference>
<dbReference type="Gene3D" id="3.90.1140.10">
    <property type="entry name" value="Cyclic phosphodiesterase"/>
    <property type="match status" value="1"/>
</dbReference>
<dbReference type="Pfam" id="PF10469">
    <property type="entry name" value="AKAP7_NLS"/>
    <property type="match status" value="1"/>
</dbReference>
<feature type="domain" description="A-kinase anchor protein 7-like phosphoesterase" evidence="3">
    <location>
        <begin position="4"/>
        <end position="141"/>
    </location>
</feature>
<protein>
    <recommendedName>
        <fullName evidence="2">RNA 2',3'-cyclic phosphodiesterase</fullName>
        <shortName evidence="2">RNA 2',3'-CPDase</shortName>
        <ecNumber evidence="2">3.1.4.58</ecNumber>
    </recommendedName>
</protein>
<dbReference type="InterPro" id="IPR009097">
    <property type="entry name" value="Cyclic_Pdiesterase"/>
</dbReference>
<dbReference type="EC" id="3.1.4.58" evidence="2"/>
<evidence type="ECO:0000259" key="3">
    <source>
        <dbReference type="Pfam" id="PF10469"/>
    </source>
</evidence>
<comment type="caution">
    <text evidence="4">The sequence shown here is derived from an EMBL/GenBank/DDBJ whole genome shotgun (WGS) entry which is preliminary data.</text>
</comment>
<dbReference type="PANTHER" id="PTHR35561:SF1">
    <property type="entry name" value="RNA 2',3'-CYCLIC PHOSPHODIESTERASE"/>
    <property type="match status" value="1"/>
</dbReference>
<organism evidence="4 5">
    <name type="scientific">Lentibacillus salinarum</name>
    <dbReference type="NCBI Taxonomy" id="446820"/>
    <lineage>
        <taxon>Bacteria</taxon>
        <taxon>Bacillati</taxon>
        <taxon>Bacillota</taxon>
        <taxon>Bacilli</taxon>
        <taxon>Bacillales</taxon>
        <taxon>Bacillaceae</taxon>
        <taxon>Lentibacillus</taxon>
    </lineage>
</organism>
<dbReference type="NCBIfam" id="TIGR02258">
    <property type="entry name" value="2_5_ligase"/>
    <property type="match status" value="1"/>
</dbReference>
<proteinExistence type="inferred from homology"/>
<comment type="function">
    <text evidence="2">Hydrolyzes RNA 2',3'-cyclic phosphodiester to an RNA 2'-phosphomonoester.</text>
</comment>